<dbReference type="RefSeq" id="XP_056548391.1">
    <property type="nucleotide sequence ID" value="XM_056684785.1"/>
</dbReference>
<name>A0A9W9IFN0_9EURO</name>
<keyword evidence="4" id="KW-1185">Reference proteome</keyword>
<feature type="region of interest" description="Disordered" evidence="1">
    <location>
        <begin position="1"/>
        <end position="26"/>
    </location>
</feature>
<keyword evidence="2" id="KW-1133">Transmembrane helix</keyword>
<feature type="transmembrane region" description="Helical" evidence="2">
    <location>
        <begin position="196"/>
        <end position="218"/>
    </location>
</feature>
<dbReference type="GO" id="GO:0005794">
    <property type="term" value="C:Golgi apparatus"/>
    <property type="evidence" value="ECO:0007669"/>
    <property type="project" value="TreeGrafter"/>
</dbReference>
<evidence type="ECO:0000256" key="1">
    <source>
        <dbReference type="SAM" id="MobiDB-lite"/>
    </source>
</evidence>
<protein>
    <submittedName>
        <fullName evidence="3">Uncharacterized protein</fullName>
    </submittedName>
</protein>
<evidence type="ECO:0000313" key="3">
    <source>
        <dbReference type="EMBL" id="KAJ5176783.1"/>
    </source>
</evidence>
<feature type="transmembrane region" description="Helical" evidence="2">
    <location>
        <begin position="239"/>
        <end position="263"/>
    </location>
</feature>
<dbReference type="InterPro" id="IPR040410">
    <property type="entry name" value="UPF0658_Golgi"/>
</dbReference>
<feature type="transmembrane region" description="Helical" evidence="2">
    <location>
        <begin position="148"/>
        <end position="166"/>
    </location>
</feature>
<dbReference type="OrthoDB" id="2448307at2759"/>
<proteinExistence type="predicted"/>
<feature type="transmembrane region" description="Helical" evidence="2">
    <location>
        <begin position="77"/>
        <end position="102"/>
    </location>
</feature>
<evidence type="ECO:0000256" key="2">
    <source>
        <dbReference type="SAM" id="Phobius"/>
    </source>
</evidence>
<dbReference type="PANTHER" id="PTHR34391:SF1">
    <property type="entry name" value="UPF0658 GOLGI APPARATUS MEMBRANE PROTEIN C1952.10C-RELATED"/>
    <property type="match status" value="1"/>
</dbReference>
<feature type="transmembrane region" description="Helical" evidence="2">
    <location>
        <begin position="275"/>
        <end position="292"/>
    </location>
</feature>
<reference evidence="3" key="2">
    <citation type="journal article" date="2023" name="IMA Fungus">
        <title>Comparative genomic study of the Penicillium genus elucidates a diverse pangenome and 15 lateral gene transfer events.</title>
        <authorList>
            <person name="Petersen C."/>
            <person name="Sorensen T."/>
            <person name="Nielsen M.R."/>
            <person name="Sondergaard T.E."/>
            <person name="Sorensen J.L."/>
            <person name="Fitzpatrick D.A."/>
            <person name="Frisvad J.C."/>
            <person name="Nielsen K.L."/>
        </authorList>
    </citation>
    <scope>NUCLEOTIDE SEQUENCE</scope>
    <source>
        <strain evidence="3">IBT 26290</strain>
    </source>
</reference>
<dbReference type="PANTHER" id="PTHR34391">
    <property type="entry name" value="UPF0658 GOLGI APPARATUS MEMBRANE PROTEIN C1952.10C-RELATED"/>
    <property type="match status" value="1"/>
</dbReference>
<reference evidence="3" key="1">
    <citation type="submission" date="2022-11" db="EMBL/GenBank/DDBJ databases">
        <authorList>
            <person name="Petersen C."/>
        </authorList>
    </citation>
    <scope>NUCLEOTIDE SEQUENCE</scope>
    <source>
        <strain evidence="3">IBT 26290</strain>
    </source>
</reference>
<evidence type="ECO:0000313" key="4">
    <source>
        <dbReference type="Proteomes" id="UP001149163"/>
    </source>
</evidence>
<dbReference type="AlphaFoldDB" id="A0A9W9IFN0"/>
<keyword evidence="2" id="KW-0472">Membrane</keyword>
<keyword evidence="2" id="KW-0812">Transmembrane</keyword>
<feature type="transmembrane region" description="Helical" evidence="2">
    <location>
        <begin position="304"/>
        <end position="323"/>
    </location>
</feature>
<comment type="caution">
    <text evidence="3">The sequence shown here is derived from an EMBL/GenBank/DDBJ whole genome shotgun (WGS) entry which is preliminary data.</text>
</comment>
<gene>
    <name evidence="3" type="ORF">N7482_002660</name>
</gene>
<dbReference type="GeneID" id="81423961"/>
<organism evidence="3 4">
    <name type="scientific">Penicillium canariense</name>
    <dbReference type="NCBI Taxonomy" id="189055"/>
    <lineage>
        <taxon>Eukaryota</taxon>
        <taxon>Fungi</taxon>
        <taxon>Dikarya</taxon>
        <taxon>Ascomycota</taxon>
        <taxon>Pezizomycotina</taxon>
        <taxon>Eurotiomycetes</taxon>
        <taxon>Eurotiomycetidae</taxon>
        <taxon>Eurotiales</taxon>
        <taxon>Aspergillaceae</taxon>
        <taxon>Penicillium</taxon>
    </lineage>
</organism>
<dbReference type="Proteomes" id="UP001149163">
    <property type="component" value="Unassembled WGS sequence"/>
</dbReference>
<sequence length="401" mass="45177">MRSDSSGVAKATVYPPNGAGSPQARHNFDLSKSALSTHNGQYIELDDFASSTNPVHNDRGHVTSKTGRRSIYIPNTFWTRSFATAVILETLATVGIESWVFISISNQLLKLEKEDGATRLRSFLGLYIFALLYELALSYDALRRKNTFQLVGLCICNFGLLAYGVLQMNEIKDTITTMVADSARSNEIWAMYRIELILVPVLLGLGTTVMIFVTWKLRAEFSWSIYKNISADLQMNRRYTIYQVYIALLKFDWFFIFGTQLQILLSIQHLQNDQFIINAASVPVAILALVLAARFCRREKRKSLFIAMVLLGGIIASFIKTLLQMNNSYDSSGLSAYKTSLTLFASIAIVLITTTLINSVWCMLNFNKGLKDYIDQSRTKQPVSNPEGAWNQEINSRFVLN</sequence>
<feature type="transmembrane region" description="Helical" evidence="2">
    <location>
        <begin position="122"/>
        <end position="141"/>
    </location>
</feature>
<feature type="transmembrane region" description="Helical" evidence="2">
    <location>
        <begin position="343"/>
        <end position="364"/>
    </location>
</feature>
<dbReference type="EMBL" id="JAPQKN010000001">
    <property type="protein sequence ID" value="KAJ5176783.1"/>
    <property type="molecule type" value="Genomic_DNA"/>
</dbReference>
<accession>A0A9W9IFN0</accession>